<name>A0A517ZK56_9PLAN</name>
<dbReference type="SUPFAM" id="SSF143011">
    <property type="entry name" value="RelE-like"/>
    <property type="match status" value="1"/>
</dbReference>
<dbReference type="PANTHER" id="PTHR33755:SF6">
    <property type="entry name" value="PLASMID STABILIZATION SYSTEM PROTEIN"/>
    <property type="match status" value="1"/>
</dbReference>
<dbReference type="InterPro" id="IPR007712">
    <property type="entry name" value="RelE/ParE_toxin"/>
</dbReference>
<organism evidence="3 4">
    <name type="scientific">Symmachiella dynata</name>
    <dbReference type="NCBI Taxonomy" id="2527995"/>
    <lineage>
        <taxon>Bacteria</taxon>
        <taxon>Pseudomonadati</taxon>
        <taxon>Planctomycetota</taxon>
        <taxon>Planctomycetia</taxon>
        <taxon>Planctomycetales</taxon>
        <taxon>Planctomycetaceae</taxon>
        <taxon>Symmachiella</taxon>
    </lineage>
</organism>
<protein>
    <submittedName>
        <fullName evidence="3">Plasmid stabilization system protein</fullName>
    </submittedName>
</protein>
<dbReference type="Pfam" id="PF05016">
    <property type="entry name" value="ParE_toxin"/>
    <property type="match status" value="1"/>
</dbReference>
<keyword evidence="4" id="KW-1185">Reference proteome</keyword>
<evidence type="ECO:0000313" key="3">
    <source>
        <dbReference type="EMBL" id="QDU42879.1"/>
    </source>
</evidence>
<gene>
    <name evidence="3" type="ORF">Mal52_13480</name>
</gene>
<dbReference type="Proteomes" id="UP000319383">
    <property type="component" value="Chromosome"/>
</dbReference>
<dbReference type="EMBL" id="CP036276">
    <property type="protein sequence ID" value="QDU42879.1"/>
    <property type="molecule type" value="Genomic_DNA"/>
</dbReference>
<dbReference type="InterPro" id="IPR051803">
    <property type="entry name" value="TA_system_RelE-like_toxin"/>
</dbReference>
<dbReference type="InterPro" id="IPR035093">
    <property type="entry name" value="RelE/ParE_toxin_dom_sf"/>
</dbReference>
<sequence length="105" mass="12356">MAYTVEFSARARRDIDEIVAYIQADSPRDATRWRQKLQERMNALRTMPEACGLAPENDESPHNVRQLLHGHYRVLFTIREQRVFVLTIRHGARRFMKAAEFDAIK</sequence>
<keyword evidence="2" id="KW-1277">Toxin-antitoxin system</keyword>
<reference evidence="3 4" key="1">
    <citation type="submission" date="2019-02" db="EMBL/GenBank/DDBJ databases">
        <title>Deep-cultivation of Planctomycetes and their phenomic and genomic characterization uncovers novel biology.</title>
        <authorList>
            <person name="Wiegand S."/>
            <person name="Jogler M."/>
            <person name="Boedeker C."/>
            <person name="Pinto D."/>
            <person name="Vollmers J."/>
            <person name="Rivas-Marin E."/>
            <person name="Kohn T."/>
            <person name="Peeters S.H."/>
            <person name="Heuer A."/>
            <person name="Rast P."/>
            <person name="Oberbeckmann S."/>
            <person name="Bunk B."/>
            <person name="Jeske O."/>
            <person name="Meyerdierks A."/>
            <person name="Storesund J.E."/>
            <person name="Kallscheuer N."/>
            <person name="Luecker S."/>
            <person name="Lage O.M."/>
            <person name="Pohl T."/>
            <person name="Merkel B.J."/>
            <person name="Hornburger P."/>
            <person name="Mueller R.-W."/>
            <person name="Bruemmer F."/>
            <person name="Labrenz M."/>
            <person name="Spormann A.M."/>
            <person name="Op den Camp H."/>
            <person name="Overmann J."/>
            <person name="Amann R."/>
            <person name="Jetten M.S.M."/>
            <person name="Mascher T."/>
            <person name="Medema M.H."/>
            <person name="Devos D.P."/>
            <person name="Kaster A.-K."/>
            <person name="Ovreas L."/>
            <person name="Rohde M."/>
            <person name="Galperin M.Y."/>
            <person name="Jogler C."/>
        </authorList>
    </citation>
    <scope>NUCLEOTIDE SEQUENCE [LARGE SCALE GENOMIC DNA]</scope>
    <source>
        <strain evidence="3 4">Mal52</strain>
    </source>
</reference>
<proteinExistence type="inferred from homology"/>
<accession>A0A517ZK56</accession>
<dbReference type="PANTHER" id="PTHR33755">
    <property type="entry name" value="TOXIN PARE1-RELATED"/>
    <property type="match status" value="1"/>
</dbReference>
<evidence type="ECO:0000313" key="4">
    <source>
        <dbReference type="Proteomes" id="UP000319383"/>
    </source>
</evidence>
<evidence type="ECO:0000256" key="1">
    <source>
        <dbReference type="ARBA" id="ARBA00006226"/>
    </source>
</evidence>
<dbReference type="AlphaFoldDB" id="A0A517ZK56"/>
<evidence type="ECO:0000256" key="2">
    <source>
        <dbReference type="ARBA" id="ARBA00022649"/>
    </source>
</evidence>
<dbReference type="Gene3D" id="3.30.2310.20">
    <property type="entry name" value="RelE-like"/>
    <property type="match status" value="1"/>
</dbReference>
<dbReference type="KEGG" id="sdyn:Mal52_13480"/>
<comment type="similarity">
    <text evidence="1">Belongs to the RelE toxin family.</text>
</comment>
<dbReference type="RefSeq" id="WP_197534704.1">
    <property type="nucleotide sequence ID" value="NZ_CP036276.1"/>
</dbReference>